<dbReference type="AlphaFoldDB" id="A0AAV1A4E1"/>
<dbReference type="Pfam" id="PF12049">
    <property type="entry name" value="DUF3531"/>
    <property type="match status" value="1"/>
</dbReference>
<dbReference type="EMBL" id="OX451738">
    <property type="protein sequence ID" value="CAI8605206.1"/>
    <property type="molecule type" value="Genomic_DNA"/>
</dbReference>
<protein>
    <submittedName>
        <fullName evidence="2">Uncharacterized protein</fullName>
    </submittedName>
</protein>
<evidence type="ECO:0000313" key="2">
    <source>
        <dbReference type="EMBL" id="CAI8605206.1"/>
    </source>
</evidence>
<accession>A0AAV1A4E1</accession>
<evidence type="ECO:0000256" key="1">
    <source>
        <dbReference type="SAM" id="MobiDB-lite"/>
    </source>
</evidence>
<gene>
    <name evidence="2" type="ORF">VFH_III171840</name>
</gene>
<feature type="compositionally biased region" description="Acidic residues" evidence="1">
    <location>
        <begin position="64"/>
        <end position="73"/>
    </location>
</feature>
<reference evidence="2 3" key="1">
    <citation type="submission" date="2023-01" db="EMBL/GenBank/DDBJ databases">
        <authorList>
            <person name="Kreplak J."/>
        </authorList>
    </citation>
    <scope>NUCLEOTIDE SEQUENCE [LARGE SCALE GENOMIC DNA]</scope>
</reference>
<keyword evidence="3" id="KW-1185">Reference proteome</keyword>
<proteinExistence type="predicted"/>
<sequence>MIISLPFAPLPSRITLTRSNSFSHNNHFIKSSTPPFLLLTNVPTPTLLRSAPTSRGRENSNNITEEDQVDERDDYAGFSPQGMEMKDVIDIQEGQEFDGHTTRYSSGGPYKGREEKDFDRNPEFAEILGGYLDDPEKAQSRMEERLRKNRNKILHTKTGSGVPMKVSFNKFDYSNSYIWFEFYNAPLAKDISLICDSIRAWHIVGRLGGCNAMNMQLSQSQIEKRPSYDYIQGANVTPTTFYNIGDLEVQDNLARICANSYNRVDIGTNEPLILDILINALTQISSDFVGIKQVVFGGEEFENWKEDLTSEDSGYGVHKI</sequence>
<evidence type="ECO:0000313" key="3">
    <source>
        <dbReference type="Proteomes" id="UP001157006"/>
    </source>
</evidence>
<name>A0AAV1A4E1_VICFA</name>
<dbReference type="PANTHER" id="PTHR46737">
    <property type="entry name" value="OS02G0827600 PROTEIN"/>
    <property type="match status" value="1"/>
</dbReference>
<feature type="region of interest" description="Disordered" evidence="1">
    <location>
        <begin position="48"/>
        <end position="80"/>
    </location>
</feature>
<dbReference type="InterPro" id="IPR021920">
    <property type="entry name" value="DUF3531"/>
</dbReference>
<dbReference type="PANTHER" id="PTHR46737:SF3">
    <property type="entry name" value="OXIDOREDUCTASE_TRANSITION METAL ION-BINDING PROTEIN (DUF3531)"/>
    <property type="match status" value="1"/>
</dbReference>
<organism evidence="2 3">
    <name type="scientific">Vicia faba</name>
    <name type="common">Broad bean</name>
    <name type="synonym">Faba vulgaris</name>
    <dbReference type="NCBI Taxonomy" id="3906"/>
    <lineage>
        <taxon>Eukaryota</taxon>
        <taxon>Viridiplantae</taxon>
        <taxon>Streptophyta</taxon>
        <taxon>Embryophyta</taxon>
        <taxon>Tracheophyta</taxon>
        <taxon>Spermatophyta</taxon>
        <taxon>Magnoliopsida</taxon>
        <taxon>eudicotyledons</taxon>
        <taxon>Gunneridae</taxon>
        <taxon>Pentapetalae</taxon>
        <taxon>rosids</taxon>
        <taxon>fabids</taxon>
        <taxon>Fabales</taxon>
        <taxon>Fabaceae</taxon>
        <taxon>Papilionoideae</taxon>
        <taxon>50 kb inversion clade</taxon>
        <taxon>NPAAA clade</taxon>
        <taxon>Hologalegina</taxon>
        <taxon>IRL clade</taxon>
        <taxon>Fabeae</taxon>
        <taxon>Vicia</taxon>
    </lineage>
</organism>
<dbReference type="Proteomes" id="UP001157006">
    <property type="component" value="Chromosome 3"/>
</dbReference>